<accession>A0A4P9W5Y0</accession>
<gene>
    <name evidence="1" type="ORF">BDK51DRAFT_46203</name>
</gene>
<reference evidence="2" key="1">
    <citation type="journal article" date="2018" name="Nat. Microbiol.">
        <title>Leveraging single-cell genomics to expand the fungal tree of life.</title>
        <authorList>
            <person name="Ahrendt S.R."/>
            <person name="Quandt C.A."/>
            <person name="Ciobanu D."/>
            <person name="Clum A."/>
            <person name="Salamov A."/>
            <person name="Andreopoulos B."/>
            <person name="Cheng J.F."/>
            <person name="Woyke T."/>
            <person name="Pelin A."/>
            <person name="Henrissat B."/>
            <person name="Reynolds N.K."/>
            <person name="Benny G.L."/>
            <person name="Smith M.E."/>
            <person name="James T.Y."/>
            <person name="Grigoriev I.V."/>
        </authorList>
    </citation>
    <scope>NUCLEOTIDE SEQUENCE [LARGE SCALE GENOMIC DNA]</scope>
</reference>
<organism evidence="1 2">
    <name type="scientific">Blyttiomyces helicus</name>
    <dbReference type="NCBI Taxonomy" id="388810"/>
    <lineage>
        <taxon>Eukaryota</taxon>
        <taxon>Fungi</taxon>
        <taxon>Fungi incertae sedis</taxon>
        <taxon>Chytridiomycota</taxon>
        <taxon>Chytridiomycota incertae sedis</taxon>
        <taxon>Chytridiomycetes</taxon>
        <taxon>Chytridiomycetes incertae sedis</taxon>
        <taxon>Blyttiomyces</taxon>
    </lineage>
</organism>
<dbReference type="EMBL" id="KZ997940">
    <property type="protein sequence ID" value="RKO86753.1"/>
    <property type="molecule type" value="Genomic_DNA"/>
</dbReference>
<dbReference type="OrthoDB" id="2135390at2759"/>
<proteinExistence type="predicted"/>
<evidence type="ECO:0000313" key="1">
    <source>
        <dbReference type="EMBL" id="RKO86753.1"/>
    </source>
</evidence>
<protein>
    <submittedName>
        <fullName evidence="1">Uncharacterized protein</fullName>
    </submittedName>
</protein>
<sequence>ALEDHFRLLKSVVNQLQDQITAVSSCVEDTRLHGEEHARFADQIRRRGDADRTALATLATEITNIHHEVTALREAITTLSADLLTTTRDSQEASAWARRELLASRDEVHRMDARIGASLQTADRNLVATAKLLNDQTAAARLEAERARAELAARIDQGAARAREGDAAVFDVVRDRCDSLLGMIEEELAAAAGREKAAFATMEERIAALDDRVRAAFEAQERVRVKAAADIVDAFGDIRDEVAALRRDEDALRADLGQTGEVLRKEIEESKGEVQMEIRRMTRPLIVIILAVSTTRLLCTLSASPNLSYNVDRCASCAGSRNELLGTGTGTVNAIGSMVGDMERGSATTQE</sequence>
<feature type="non-terminal residue" evidence="1">
    <location>
        <position position="1"/>
    </location>
</feature>
<evidence type="ECO:0000313" key="2">
    <source>
        <dbReference type="Proteomes" id="UP000269721"/>
    </source>
</evidence>
<name>A0A4P9W5Y0_9FUNG</name>
<dbReference type="Proteomes" id="UP000269721">
    <property type="component" value="Unassembled WGS sequence"/>
</dbReference>
<dbReference type="AlphaFoldDB" id="A0A4P9W5Y0"/>
<keyword evidence="2" id="KW-1185">Reference proteome</keyword>